<gene>
    <name evidence="1" type="ORF">BXT86_00355</name>
</gene>
<dbReference type="Gene3D" id="2.130.10.10">
    <property type="entry name" value="YVTN repeat-like/Quinoprotein amine dehydrogenase"/>
    <property type="match status" value="2"/>
</dbReference>
<dbReference type="InterPro" id="IPR015943">
    <property type="entry name" value="WD40/YVTN_repeat-like_dom_sf"/>
</dbReference>
<dbReference type="PANTHER" id="PTHR47197">
    <property type="entry name" value="PROTEIN NIRF"/>
    <property type="match status" value="1"/>
</dbReference>
<dbReference type="AlphaFoldDB" id="A0A1V4QGY1"/>
<dbReference type="InterPro" id="IPR011044">
    <property type="entry name" value="Quino_amine_DH_bsu"/>
</dbReference>
<dbReference type="Proteomes" id="UP000191663">
    <property type="component" value="Unassembled WGS sequence"/>
</dbReference>
<evidence type="ECO:0000313" key="2">
    <source>
        <dbReference type="Proteomes" id="UP000191663"/>
    </source>
</evidence>
<dbReference type="InterPro" id="IPR051200">
    <property type="entry name" value="Host-pathogen_enzymatic-act"/>
</dbReference>
<evidence type="ECO:0008006" key="3">
    <source>
        <dbReference type="Google" id="ProtNLM"/>
    </source>
</evidence>
<comment type="caution">
    <text evidence="1">The sequence shown here is derived from an EMBL/GenBank/DDBJ whole genome shotgun (WGS) entry which is preliminary data.</text>
</comment>
<dbReference type="InterPro" id="IPR013783">
    <property type="entry name" value="Ig-like_fold"/>
</dbReference>
<dbReference type="Pfam" id="PF08309">
    <property type="entry name" value="LVIVD"/>
    <property type="match status" value="1"/>
</dbReference>
<organism evidence="1 2">
    <name type="scientific">candidate division WOR-3 bacterium 4484_100</name>
    <dbReference type="NCBI Taxonomy" id="1936077"/>
    <lineage>
        <taxon>Bacteria</taxon>
        <taxon>Bacteria division WOR-3</taxon>
    </lineage>
</organism>
<name>A0A1V4QGY1_UNCW3</name>
<proteinExistence type="predicted"/>
<reference evidence="2" key="1">
    <citation type="submission" date="2017-01" db="EMBL/GenBank/DDBJ databases">
        <title>Novel pathways for hydrocarbon cycling and metabolic interdependencies in hydrothermal sediment communities.</title>
        <authorList>
            <person name="Dombrowski N."/>
            <person name="Seitz K."/>
            <person name="Teske A."/>
            <person name="Baker B."/>
        </authorList>
    </citation>
    <scope>NUCLEOTIDE SEQUENCE [LARGE SCALE GENOMIC DNA]</scope>
</reference>
<evidence type="ECO:0000313" key="1">
    <source>
        <dbReference type="EMBL" id="OPX18584.1"/>
    </source>
</evidence>
<accession>A0A1V4QGY1</accession>
<dbReference type="EMBL" id="MUKB01000005">
    <property type="protein sequence ID" value="OPX18584.1"/>
    <property type="molecule type" value="Genomic_DNA"/>
</dbReference>
<dbReference type="SUPFAM" id="SSF50969">
    <property type="entry name" value="YVTN repeat-like/Quinoprotein amine dehydrogenase"/>
    <property type="match status" value="1"/>
</dbReference>
<protein>
    <recommendedName>
        <fullName evidence="3">Fibronectin type-III domain-containing protein</fullName>
    </recommendedName>
</protein>
<dbReference type="InterPro" id="IPR013211">
    <property type="entry name" value="LVIVD"/>
</dbReference>
<dbReference type="Gene3D" id="2.60.40.10">
    <property type="entry name" value="Immunoglobulins"/>
    <property type="match status" value="1"/>
</dbReference>
<dbReference type="PANTHER" id="PTHR47197:SF3">
    <property type="entry name" value="DIHYDRO-HEME D1 DEHYDROGENASE"/>
    <property type="match status" value="1"/>
</dbReference>
<sequence>MRRFFKPYLLLIAVLGLSLCGGGIGVPNLLSPIGGKSVSLPVSLIWSSVENAESYVVEVDTTTDFSSPVISTEVNDTTYSVASLDTFKYYWHVAAVDENGDTSDFSDVDSFVVTGTSYPKNLITTIQLPCNNPMTIDITPDGSELWVGYWGQTDTTVTVISTATYEITHQIPTTNPGNDIGELRISADGNYAYYCGVWNMDSSGIIELSATSYSQTRMMGYPYGSPPTTIMGPNGPGIALTQANDYIYASHMATVDDGYIAKFDLATGSPVDSVHMSWIADIDLNHSETKLYAVGEEDSLYELDPTTMTVTRQLGVGYAPHRLVITSDDQYAFVTGDYIYVVDLVNFSVVAQFDPDISPEGLELTPDEHYLYICDGGSNFIDIYDVSDPTNPQLMEKLEFPNAGSFSELIFNADGSRAYVVENSGYIYVLGK</sequence>